<dbReference type="OrthoDB" id="2956246at2759"/>
<dbReference type="AlphaFoldDB" id="W4K0E4"/>
<sequence>MFKRSSITGISLDASGLVALADLSTIAQRTALTGTASFLDILILAPGIHRHQAASEVNGRELPITGAMTTGYVFRIENQATVSYLQKIGRPGRLVNVLVKERATRPFGVQWFKVKFLTGGAAASVLYHLIVVLTVITMTLLLVIRDWWAVSVLLMLMFARIINVVVIKQRIVMGWKGAAEVGVQGDLLVLLSQDRWVRMLGLVDDLKAVTSGQWLRDETTIEGFATSFATLLVYVSAALASNASTIGSFFIVCLMLVSVALLGLCNSLTDCLQMFGRIVTTTGESKRYERRLDMAKELVESSQRDDWAIGLGLILPGDRAKKVSV</sequence>
<keyword evidence="1" id="KW-1133">Transmembrane helix</keyword>
<name>W4K0E4_HETIT</name>
<feature type="transmembrane region" description="Helical" evidence="1">
    <location>
        <begin position="246"/>
        <end position="268"/>
    </location>
</feature>
<dbReference type="RefSeq" id="XP_009548930.1">
    <property type="nucleotide sequence ID" value="XM_009550635.1"/>
</dbReference>
<evidence type="ECO:0000256" key="1">
    <source>
        <dbReference type="SAM" id="Phobius"/>
    </source>
</evidence>
<dbReference type="KEGG" id="hir:HETIRDRAFT_386765"/>
<reference evidence="2 3" key="1">
    <citation type="journal article" date="2012" name="New Phytol.">
        <title>Insight into trade-off between wood decay and parasitism from the genome of a fungal forest pathogen.</title>
        <authorList>
            <person name="Olson A."/>
            <person name="Aerts A."/>
            <person name="Asiegbu F."/>
            <person name="Belbahri L."/>
            <person name="Bouzid O."/>
            <person name="Broberg A."/>
            <person name="Canback B."/>
            <person name="Coutinho P.M."/>
            <person name="Cullen D."/>
            <person name="Dalman K."/>
            <person name="Deflorio G."/>
            <person name="van Diepen L.T."/>
            <person name="Dunand C."/>
            <person name="Duplessis S."/>
            <person name="Durling M."/>
            <person name="Gonthier P."/>
            <person name="Grimwood J."/>
            <person name="Fossdal C.G."/>
            <person name="Hansson D."/>
            <person name="Henrissat B."/>
            <person name="Hietala A."/>
            <person name="Himmelstrand K."/>
            <person name="Hoffmeister D."/>
            <person name="Hogberg N."/>
            <person name="James T.Y."/>
            <person name="Karlsson M."/>
            <person name="Kohler A."/>
            <person name="Kues U."/>
            <person name="Lee Y.H."/>
            <person name="Lin Y.C."/>
            <person name="Lind M."/>
            <person name="Lindquist E."/>
            <person name="Lombard V."/>
            <person name="Lucas S."/>
            <person name="Lunden K."/>
            <person name="Morin E."/>
            <person name="Murat C."/>
            <person name="Park J."/>
            <person name="Raffaello T."/>
            <person name="Rouze P."/>
            <person name="Salamov A."/>
            <person name="Schmutz J."/>
            <person name="Solheim H."/>
            <person name="Stahlberg J."/>
            <person name="Velez H."/>
            <person name="de Vries R.P."/>
            <person name="Wiebenga A."/>
            <person name="Woodward S."/>
            <person name="Yakovlev I."/>
            <person name="Garbelotto M."/>
            <person name="Martin F."/>
            <person name="Grigoriev I.V."/>
            <person name="Stenlid J."/>
        </authorList>
    </citation>
    <scope>NUCLEOTIDE SEQUENCE [LARGE SCALE GENOMIC DNA]</scope>
    <source>
        <strain evidence="2 3">TC 32-1</strain>
    </source>
</reference>
<dbReference type="InParanoid" id="W4K0E4"/>
<feature type="transmembrane region" description="Helical" evidence="1">
    <location>
        <begin position="221"/>
        <end position="240"/>
    </location>
</feature>
<feature type="transmembrane region" description="Helical" evidence="1">
    <location>
        <begin position="147"/>
        <end position="167"/>
    </location>
</feature>
<keyword evidence="3" id="KW-1185">Reference proteome</keyword>
<dbReference type="EMBL" id="KI925461">
    <property type="protein sequence ID" value="ETW78601.1"/>
    <property type="molecule type" value="Genomic_DNA"/>
</dbReference>
<dbReference type="HOGENOM" id="CLU_026024_0_0_1"/>
<dbReference type="Proteomes" id="UP000030671">
    <property type="component" value="Unassembled WGS sequence"/>
</dbReference>
<accession>W4K0E4</accession>
<evidence type="ECO:0000313" key="2">
    <source>
        <dbReference type="EMBL" id="ETW78601.1"/>
    </source>
</evidence>
<feature type="transmembrane region" description="Helical" evidence="1">
    <location>
        <begin position="116"/>
        <end position="141"/>
    </location>
</feature>
<dbReference type="GeneID" id="20672291"/>
<proteinExistence type="predicted"/>
<keyword evidence="1" id="KW-0812">Transmembrane</keyword>
<evidence type="ECO:0000313" key="3">
    <source>
        <dbReference type="Proteomes" id="UP000030671"/>
    </source>
</evidence>
<gene>
    <name evidence="2" type="ORF">HETIRDRAFT_386765</name>
</gene>
<dbReference type="eggNOG" id="ENOG502QTB6">
    <property type="taxonomic scope" value="Eukaryota"/>
</dbReference>
<organism evidence="2 3">
    <name type="scientific">Heterobasidion irregulare (strain TC 32-1)</name>
    <dbReference type="NCBI Taxonomy" id="747525"/>
    <lineage>
        <taxon>Eukaryota</taxon>
        <taxon>Fungi</taxon>
        <taxon>Dikarya</taxon>
        <taxon>Basidiomycota</taxon>
        <taxon>Agaricomycotina</taxon>
        <taxon>Agaricomycetes</taxon>
        <taxon>Russulales</taxon>
        <taxon>Bondarzewiaceae</taxon>
        <taxon>Heterobasidion</taxon>
        <taxon>Heterobasidion annosum species complex</taxon>
    </lineage>
</organism>
<protein>
    <submittedName>
        <fullName evidence="2">Uncharacterized protein</fullName>
    </submittedName>
</protein>
<keyword evidence="1" id="KW-0472">Membrane</keyword>